<dbReference type="EMBL" id="DS990640">
    <property type="protein sequence ID" value="EGC46961.1"/>
    <property type="molecule type" value="Genomic_DNA"/>
</dbReference>
<organism evidence="2">
    <name type="scientific">Ajellomyces capsulatus (strain H88)</name>
    <name type="common">Darling's disease fungus</name>
    <name type="synonym">Histoplasma capsulatum</name>
    <dbReference type="NCBI Taxonomy" id="544711"/>
    <lineage>
        <taxon>Eukaryota</taxon>
        <taxon>Fungi</taxon>
        <taxon>Dikarya</taxon>
        <taxon>Ascomycota</taxon>
        <taxon>Pezizomycotina</taxon>
        <taxon>Eurotiomycetes</taxon>
        <taxon>Eurotiomycetidae</taxon>
        <taxon>Onygenales</taxon>
        <taxon>Ajellomycetaceae</taxon>
        <taxon>Histoplasma</taxon>
    </lineage>
</organism>
<protein>
    <submittedName>
        <fullName evidence="1">Predicted protein</fullName>
    </submittedName>
</protein>
<dbReference type="AlphaFoldDB" id="F0UPF5"/>
<reference evidence="2" key="1">
    <citation type="submission" date="2008-07" db="EMBL/GenBank/DDBJ databases">
        <title>Annotation of Ajellomyces capsulatus strain H88.</title>
        <authorList>
            <person name="Champion M."/>
            <person name="Cuomo C."/>
            <person name="Ma L.-J."/>
            <person name="Henn M.R."/>
            <person name="Sil A."/>
            <person name="Goldman B."/>
            <person name="Young S.K."/>
            <person name="Kodira C.D."/>
            <person name="Zeng Q."/>
            <person name="Koehrsen M."/>
            <person name="Alvarado L."/>
            <person name="Berlin A."/>
            <person name="Borenstein D."/>
            <person name="Chen Z."/>
            <person name="Engels R."/>
            <person name="Freedman E."/>
            <person name="Gellesch M."/>
            <person name="Goldberg J."/>
            <person name="Griggs A."/>
            <person name="Gujja S."/>
            <person name="Heiman D."/>
            <person name="Hepburn T."/>
            <person name="Howarth C."/>
            <person name="Jen D."/>
            <person name="Larson L."/>
            <person name="Lewis B."/>
            <person name="Mehta T."/>
            <person name="Park D."/>
            <person name="Pearson M."/>
            <person name="Roberts A."/>
            <person name="Saif S."/>
            <person name="Shea T."/>
            <person name="Shenoy N."/>
            <person name="Sisk P."/>
            <person name="Stolte C."/>
            <person name="Sykes S."/>
            <person name="Walk T."/>
            <person name="White J."/>
            <person name="Yandava C."/>
            <person name="Klein B."/>
            <person name="McEwen J.G."/>
            <person name="Puccia R."/>
            <person name="Goldman G.H."/>
            <person name="Felipe M.S."/>
            <person name="Nino-Vega G."/>
            <person name="San-Blas G."/>
            <person name="Taylor J."/>
            <person name="Mendoza L."/>
            <person name="Galagan J."/>
            <person name="Nusbaum C."/>
            <person name="Birren B."/>
        </authorList>
    </citation>
    <scope>NUCLEOTIDE SEQUENCE [LARGE SCALE GENOMIC DNA]</scope>
    <source>
        <strain evidence="2">H88</strain>
    </source>
</reference>
<gene>
    <name evidence="1" type="ORF">HCEG_06176</name>
</gene>
<dbReference type="HOGENOM" id="CLU_1643212_0_0_1"/>
<evidence type="ECO:0000313" key="2">
    <source>
        <dbReference type="Proteomes" id="UP000008142"/>
    </source>
</evidence>
<evidence type="ECO:0000313" key="1">
    <source>
        <dbReference type="EMBL" id="EGC46961.1"/>
    </source>
</evidence>
<accession>F0UPF5</accession>
<dbReference type="Proteomes" id="UP000008142">
    <property type="component" value="Unassembled WGS sequence"/>
</dbReference>
<sequence length="161" mass="17726">MSVPRRLKLRESGVDQFQHHSEVATMAGFVALRVYPNSPGKQKIQILGQVADIENYLAVLKFSNSGCYAITVTFLTIQIRLYYSAFIQPGITKAPSKIFGIGPTNHILLSLTSESCKNIYAFNTLMPQGHSMASDNTSLASPKCSACWKSDLKWDACSFAN</sequence>
<name>F0UPF5_AJEC8</name>
<proteinExistence type="predicted"/>